<keyword evidence="2" id="KW-1185">Reference proteome</keyword>
<dbReference type="OrthoDB" id="1740786at2759"/>
<organism evidence="1 2">
    <name type="scientific">Carex littledalei</name>
    <dbReference type="NCBI Taxonomy" id="544730"/>
    <lineage>
        <taxon>Eukaryota</taxon>
        <taxon>Viridiplantae</taxon>
        <taxon>Streptophyta</taxon>
        <taxon>Embryophyta</taxon>
        <taxon>Tracheophyta</taxon>
        <taxon>Spermatophyta</taxon>
        <taxon>Magnoliopsida</taxon>
        <taxon>Liliopsida</taxon>
        <taxon>Poales</taxon>
        <taxon>Cyperaceae</taxon>
        <taxon>Cyperoideae</taxon>
        <taxon>Cariceae</taxon>
        <taxon>Carex</taxon>
        <taxon>Carex subgen. Euthyceras</taxon>
    </lineage>
</organism>
<accession>A0A833R1I8</accession>
<evidence type="ECO:0000313" key="2">
    <source>
        <dbReference type="Proteomes" id="UP000623129"/>
    </source>
</evidence>
<evidence type="ECO:0000313" key="1">
    <source>
        <dbReference type="EMBL" id="KAF3331127.1"/>
    </source>
</evidence>
<dbReference type="Proteomes" id="UP000623129">
    <property type="component" value="Unassembled WGS sequence"/>
</dbReference>
<protein>
    <submittedName>
        <fullName evidence="1">Uncharacterized protein</fullName>
    </submittedName>
</protein>
<gene>
    <name evidence="1" type="ORF">FCM35_KLT04481</name>
</gene>
<sequence>MYFVFGDRDGSTQASSIIGCGKRQGGGYLDEIAPDGYYLVDTSNLHVNTKRKVRDANELGARSARNAEQRKRRENKMNCAHLENSLHEAREEVRMNKCAAERRATEYQPLRSFAIKIHSLFERLRGCITAPGMPGLAYSICSLSLSLSSSSKKDEGDEFHQCIKVQ</sequence>
<dbReference type="AlphaFoldDB" id="A0A833R1I8"/>
<comment type="caution">
    <text evidence="1">The sequence shown here is derived from an EMBL/GenBank/DDBJ whole genome shotgun (WGS) entry which is preliminary data.</text>
</comment>
<name>A0A833R1I8_9POAL</name>
<proteinExistence type="predicted"/>
<dbReference type="EMBL" id="SWLB01000013">
    <property type="protein sequence ID" value="KAF3331127.1"/>
    <property type="molecule type" value="Genomic_DNA"/>
</dbReference>
<reference evidence="1" key="1">
    <citation type="submission" date="2020-01" db="EMBL/GenBank/DDBJ databases">
        <title>Genome sequence of Kobresia littledalei, the first chromosome-level genome in the family Cyperaceae.</title>
        <authorList>
            <person name="Qu G."/>
        </authorList>
    </citation>
    <scope>NUCLEOTIDE SEQUENCE</scope>
    <source>
        <strain evidence="1">C.B.Clarke</strain>
        <tissue evidence="1">Leaf</tissue>
    </source>
</reference>